<dbReference type="Proteomes" id="UP001059950">
    <property type="component" value="Chromosome"/>
</dbReference>
<accession>A0ABY5GWW8</accession>
<proteinExistence type="predicted"/>
<protein>
    <submittedName>
        <fullName evidence="1">Uncharacterized protein</fullName>
    </submittedName>
</protein>
<dbReference type="EMBL" id="CP073344">
    <property type="protein sequence ID" value="UTW03737.1"/>
    <property type="molecule type" value="Genomic_DNA"/>
</dbReference>
<evidence type="ECO:0000313" key="1">
    <source>
        <dbReference type="EMBL" id="UTW03737.1"/>
    </source>
</evidence>
<keyword evidence="2" id="KW-1185">Reference proteome</keyword>
<name>A0ABY5GWW8_9GAMM</name>
<sequence length="49" mass="5402">MMDMIGDFVCHPAEINVQDPQLSRSQWQKALNAVSEKPLDTSGTRSVGL</sequence>
<reference evidence="1" key="1">
    <citation type="submission" date="2021-04" db="EMBL/GenBank/DDBJ databases">
        <title>Oceanospirillales bacteria with DddD are important DMSP degraders in coastal seawater.</title>
        <authorList>
            <person name="Liu J."/>
        </authorList>
    </citation>
    <scope>NUCLEOTIDE SEQUENCE</scope>
    <source>
        <strain evidence="1">GY6</strain>
    </source>
</reference>
<organism evidence="1 2">
    <name type="scientific">Amphritea atlantica</name>
    <dbReference type="NCBI Taxonomy" id="355243"/>
    <lineage>
        <taxon>Bacteria</taxon>
        <taxon>Pseudomonadati</taxon>
        <taxon>Pseudomonadota</taxon>
        <taxon>Gammaproteobacteria</taxon>
        <taxon>Oceanospirillales</taxon>
        <taxon>Oceanospirillaceae</taxon>
        <taxon>Amphritea</taxon>
    </lineage>
</organism>
<gene>
    <name evidence="1" type="ORF">KDX31_01470</name>
</gene>
<evidence type="ECO:0000313" key="2">
    <source>
        <dbReference type="Proteomes" id="UP001059950"/>
    </source>
</evidence>